<gene>
    <name evidence="1" type="ORF">SDC9_13887</name>
</gene>
<organism evidence="1">
    <name type="scientific">bioreactor metagenome</name>
    <dbReference type="NCBI Taxonomy" id="1076179"/>
    <lineage>
        <taxon>unclassified sequences</taxon>
        <taxon>metagenomes</taxon>
        <taxon>ecological metagenomes</taxon>
    </lineage>
</organism>
<evidence type="ECO:0000313" key="1">
    <source>
        <dbReference type="EMBL" id="MPL68174.1"/>
    </source>
</evidence>
<protein>
    <submittedName>
        <fullName evidence="1">Uncharacterized protein</fullName>
    </submittedName>
</protein>
<dbReference type="EMBL" id="VSSQ01000040">
    <property type="protein sequence ID" value="MPL68174.1"/>
    <property type="molecule type" value="Genomic_DNA"/>
</dbReference>
<name>A0A644TMR7_9ZZZZ</name>
<comment type="caution">
    <text evidence="1">The sequence shown here is derived from an EMBL/GenBank/DDBJ whole genome shotgun (WGS) entry which is preliminary data.</text>
</comment>
<proteinExistence type="predicted"/>
<dbReference type="AlphaFoldDB" id="A0A644TMR7"/>
<accession>A0A644TMR7</accession>
<sequence>MKKFAVSALIAVMTLAGSTAFASLDDTKTTIANYYGEYRMAIDTDNQLWPHQEWEQKGQKRAKAASYTYSFERQGLGVQMEVKYLNDRPEAPVVAQRFTPNMAIQIKDLKTYFPEIYQLVTAPQAEAFASYDPITRQFQEIQSPVTMGVVIKEQPVLHRGNYTLLAFNIQDEGRLIKDPKYIDENTYIREFTIEKVMRTTVNDNIEHLSWKSIKNFF</sequence>
<reference evidence="1" key="1">
    <citation type="submission" date="2019-08" db="EMBL/GenBank/DDBJ databases">
        <authorList>
            <person name="Kucharzyk K."/>
            <person name="Murdoch R.W."/>
            <person name="Higgins S."/>
            <person name="Loffler F."/>
        </authorList>
    </citation>
    <scope>NUCLEOTIDE SEQUENCE</scope>
</reference>